<dbReference type="PANTHER" id="PTHR32444">
    <property type="entry name" value="BULB-TYPE LECTIN DOMAIN-CONTAINING PROTEIN"/>
    <property type="match status" value="1"/>
</dbReference>
<dbReference type="Pfam" id="PF07714">
    <property type="entry name" value="PK_Tyr_Ser-Thr"/>
    <property type="match status" value="1"/>
</dbReference>
<evidence type="ECO:0000256" key="2">
    <source>
        <dbReference type="ARBA" id="ARBA00022679"/>
    </source>
</evidence>
<evidence type="ECO:0000256" key="9">
    <source>
        <dbReference type="ARBA" id="ARBA00047899"/>
    </source>
</evidence>
<dbReference type="Gene3D" id="3.50.4.10">
    <property type="entry name" value="Hepatocyte Growth Factor"/>
    <property type="match status" value="1"/>
</dbReference>
<dbReference type="PROSITE" id="PS50011">
    <property type="entry name" value="PROTEIN_KINASE_DOM"/>
    <property type="match status" value="1"/>
</dbReference>
<evidence type="ECO:0000259" key="15">
    <source>
        <dbReference type="PROSITE" id="PS50011"/>
    </source>
</evidence>
<proteinExistence type="inferred from homology"/>
<reference evidence="18" key="1">
    <citation type="journal article" date="2023" name="bioRxiv">
        <title>Improved chromosome-level genome assembly for marigold (Tagetes erecta).</title>
        <authorList>
            <person name="Jiang F."/>
            <person name="Yuan L."/>
            <person name="Wang S."/>
            <person name="Wang H."/>
            <person name="Xu D."/>
            <person name="Wang A."/>
            <person name="Fan W."/>
        </authorList>
    </citation>
    <scope>NUCLEOTIDE SEQUENCE</scope>
    <source>
        <strain evidence="18">WSJ</strain>
        <tissue evidence="18">Leaf</tissue>
    </source>
</reference>
<evidence type="ECO:0000259" key="17">
    <source>
        <dbReference type="PROSITE" id="PS50948"/>
    </source>
</evidence>
<dbReference type="InterPro" id="IPR000858">
    <property type="entry name" value="S_locus_glycoprot_dom"/>
</dbReference>
<dbReference type="Gene3D" id="2.90.10.10">
    <property type="entry name" value="Bulb-type lectin domain"/>
    <property type="match status" value="1"/>
</dbReference>
<dbReference type="InterPro" id="IPR017441">
    <property type="entry name" value="Protein_kinase_ATP_BS"/>
</dbReference>
<dbReference type="GO" id="GO:0004674">
    <property type="term" value="F:protein serine/threonine kinase activity"/>
    <property type="evidence" value="ECO:0007669"/>
    <property type="project" value="UniProtKB-KW"/>
</dbReference>
<feature type="domain" description="Protein kinase" evidence="15">
    <location>
        <begin position="531"/>
        <end position="816"/>
    </location>
</feature>
<dbReference type="SUPFAM" id="SSF56112">
    <property type="entry name" value="Protein kinase-like (PK-like)"/>
    <property type="match status" value="1"/>
</dbReference>
<sequence>MEIRYNILFISVLFSILATCTIQDDTMTVDQVLQNGYTLVSANRMYELGFFSPGRSSNRYLGIWFKNISPQTVVWVANRAIPITDSSGVFRLVTNGSLLVSAGSNNTTVWSSNTSLVFPTTINPVAQLLNTGNLVVREKGEEGFIWQSFDYPGDTFLPGMKLGKDLVSGIDRRFTAWKSDDDPSPSEFVTFMETNGFPQLFETQGSVPHSRTGPWNGVTFNGFPNRQANSIFSYEFVFNDKEVYFSYTVNTSIIARVTLSPDGIFNSFNWVDQVRHWSTYWSAIPDMCSGFGRCGPNGVCNAQNSSLCSCMAGFEPRKLDEWSASQWSSGCQRRKPLDCPNGDGFRAFKNVKLPDTRHSWYNRSMTLDECAAACKSNCTCTAYANIEITRGGSGCLRWFGDLTDVRTVVESQDLYVRMAKSDATITEYKSEPNSNKKRRTIIVVGTISSCILVMVMLGIAIAYLWRKKTRYLVKSPDGGFRRTNIDKVYYSMKSQHDGDGDGDYDNDNDDDTDTELSYYSLAQVLKATKDFSNENKLGEGGFGSVYMGILDDGREIAVKRLSKSSGQGINEFKNELKFIAKLQHRNLVKLLGYCNEGDESMLIYEYMPNKSLDFFIFDKRRSLTLDWSTRFHIIHEIARGILYLHQDSRLKIVHRDLKASNILLDDDMNPKISDFGLARMFRDHENEANTTRVVGTLGYISPEYAIEGIFSEKSDVFSFGVLVLEIISGKKNRGFSDKKDSDSLLAHAWRLFKEDMALELLSPHMRESSVDSKVLRSIHIGLLCVQHYAKDRPSMAYVVLMFDQDDALPSPKQPAFFTKGTMPKVNQISVNEVTMTELEAR</sequence>
<feature type="chain" id="PRO_5042271157" description="Receptor-like serine/threonine-protein kinase" evidence="14">
    <location>
        <begin position="23"/>
        <end position="841"/>
    </location>
</feature>
<dbReference type="InterPro" id="IPR003609">
    <property type="entry name" value="Pan_app"/>
</dbReference>
<keyword evidence="8" id="KW-0325">Glycoprotein</keyword>
<keyword evidence="3 14" id="KW-0732">Signal</keyword>
<dbReference type="PIRSF" id="PIRSF000641">
    <property type="entry name" value="SRK"/>
    <property type="match status" value="1"/>
</dbReference>
<keyword evidence="13" id="KW-1133">Transmembrane helix</keyword>
<comment type="similarity">
    <text evidence="11">Belongs to the protein kinase superfamily. Ser/Thr protein kinase family.</text>
</comment>
<dbReference type="Proteomes" id="UP001229421">
    <property type="component" value="Unassembled WGS sequence"/>
</dbReference>
<dbReference type="Pfam" id="PF01453">
    <property type="entry name" value="B_lectin"/>
    <property type="match status" value="1"/>
</dbReference>
<accession>A0AAD8KE34</accession>
<evidence type="ECO:0000256" key="7">
    <source>
        <dbReference type="ARBA" id="ARBA00023157"/>
    </source>
</evidence>
<keyword evidence="13" id="KW-0812">Transmembrane</keyword>
<evidence type="ECO:0000256" key="11">
    <source>
        <dbReference type="PIRNR" id="PIRNR000641"/>
    </source>
</evidence>
<evidence type="ECO:0000256" key="14">
    <source>
        <dbReference type="SAM" id="SignalP"/>
    </source>
</evidence>
<dbReference type="FunFam" id="2.90.10.10:FF:000001">
    <property type="entry name" value="G-type lectin S-receptor-like serine/threonine-protein kinase"/>
    <property type="match status" value="1"/>
</dbReference>
<comment type="caution">
    <text evidence="18">The sequence shown here is derived from an EMBL/GenBank/DDBJ whole genome shotgun (WGS) entry which is preliminary data.</text>
</comment>
<dbReference type="InterPro" id="IPR011009">
    <property type="entry name" value="Kinase-like_dom_sf"/>
</dbReference>
<dbReference type="PANTHER" id="PTHR32444:SF224">
    <property type="entry name" value="NON-SPECIFIC SERINE_THREONINE PROTEIN KINASE"/>
    <property type="match status" value="1"/>
</dbReference>
<dbReference type="PROSITE" id="PS00108">
    <property type="entry name" value="PROTEIN_KINASE_ST"/>
    <property type="match status" value="1"/>
</dbReference>
<dbReference type="CDD" id="cd00028">
    <property type="entry name" value="B_lectin"/>
    <property type="match status" value="1"/>
</dbReference>
<dbReference type="PROSITE" id="PS00107">
    <property type="entry name" value="PROTEIN_KINASE_ATP"/>
    <property type="match status" value="1"/>
</dbReference>
<evidence type="ECO:0000256" key="6">
    <source>
        <dbReference type="ARBA" id="ARBA00022840"/>
    </source>
</evidence>
<evidence type="ECO:0000256" key="3">
    <source>
        <dbReference type="ARBA" id="ARBA00022729"/>
    </source>
</evidence>
<dbReference type="InterPro" id="IPR000719">
    <property type="entry name" value="Prot_kinase_dom"/>
</dbReference>
<dbReference type="CDD" id="cd14066">
    <property type="entry name" value="STKc_IRAK"/>
    <property type="match status" value="1"/>
</dbReference>
<dbReference type="Gene3D" id="3.30.200.20">
    <property type="entry name" value="Phosphorylase Kinase, domain 1"/>
    <property type="match status" value="1"/>
</dbReference>
<evidence type="ECO:0000256" key="5">
    <source>
        <dbReference type="ARBA" id="ARBA00022777"/>
    </source>
</evidence>
<dbReference type="PROSITE" id="PS50948">
    <property type="entry name" value="PAN"/>
    <property type="match status" value="1"/>
</dbReference>
<keyword evidence="6 11" id="KW-0067">ATP-binding</keyword>
<evidence type="ECO:0000256" key="12">
    <source>
        <dbReference type="PROSITE-ProRule" id="PRU10141"/>
    </source>
</evidence>
<evidence type="ECO:0000259" key="16">
    <source>
        <dbReference type="PROSITE" id="PS50927"/>
    </source>
</evidence>
<feature type="signal peptide" evidence="14">
    <location>
        <begin position="1"/>
        <end position="22"/>
    </location>
</feature>
<dbReference type="InterPro" id="IPR001480">
    <property type="entry name" value="Bulb-type_lectin_dom"/>
</dbReference>
<evidence type="ECO:0000256" key="1">
    <source>
        <dbReference type="ARBA" id="ARBA00022527"/>
    </source>
</evidence>
<dbReference type="Gene3D" id="1.10.510.10">
    <property type="entry name" value="Transferase(Phosphotransferase) domain 1"/>
    <property type="match status" value="1"/>
</dbReference>
<feature type="binding site" evidence="12">
    <location>
        <position position="559"/>
    </location>
    <ligand>
        <name>ATP</name>
        <dbReference type="ChEBI" id="CHEBI:30616"/>
    </ligand>
</feature>
<evidence type="ECO:0000256" key="13">
    <source>
        <dbReference type="SAM" id="Phobius"/>
    </source>
</evidence>
<name>A0AAD8KE34_TARER</name>
<dbReference type="FunFam" id="1.10.510.10:FF:000060">
    <property type="entry name" value="G-type lectin S-receptor-like serine/threonine-protein kinase"/>
    <property type="match status" value="1"/>
</dbReference>
<evidence type="ECO:0000256" key="4">
    <source>
        <dbReference type="ARBA" id="ARBA00022741"/>
    </source>
</evidence>
<feature type="domain" description="Apple" evidence="17">
    <location>
        <begin position="339"/>
        <end position="419"/>
    </location>
</feature>
<dbReference type="PROSITE" id="PS50927">
    <property type="entry name" value="BULB_LECTIN"/>
    <property type="match status" value="1"/>
</dbReference>
<keyword evidence="4 11" id="KW-0547">Nucleotide-binding</keyword>
<dbReference type="SMART" id="SM00108">
    <property type="entry name" value="B_lectin"/>
    <property type="match status" value="1"/>
</dbReference>
<keyword evidence="19" id="KW-1185">Reference proteome</keyword>
<feature type="transmembrane region" description="Helical" evidence="13">
    <location>
        <begin position="441"/>
        <end position="465"/>
    </location>
</feature>
<dbReference type="CDD" id="cd01098">
    <property type="entry name" value="PAN_AP_plant"/>
    <property type="match status" value="1"/>
</dbReference>
<dbReference type="EC" id="2.7.11.1" evidence="11"/>
<organism evidence="18 19">
    <name type="scientific">Tagetes erecta</name>
    <name type="common">African marigold</name>
    <dbReference type="NCBI Taxonomy" id="13708"/>
    <lineage>
        <taxon>Eukaryota</taxon>
        <taxon>Viridiplantae</taxon>
        <taxon>Streptophyta</taxon>
        <taxon>Embryophyta</taxon>
        <taxon>Tracheophyta</taxon>
        <taxon>Spermatophyta</taxon>
        <taxon>Magnoliopsida</taxon>
        <taxon>eudicotyledons</taxon>
        <taxon>Gunneridae</taxon>
        <taxon>Pentapetalae</taxon>
        <taxon>asterids</taxon>
        <taxon>campanulids</taxon>
        <taxon>Asterales</taxon>
        <taxon>Asteraceae</taxon>
        <taxon>Asteroideae</taxon>
        <taxon>Heliantheae alliance</taxon>
        <taxon>Tageteae</taxon>
        <taxon>Tagetes</taxon>
    </lineage>
</organism>
<comment type="catalytic activity">
    <reaction evidence="10 11">
        <text>L-seryl-[protein] + ATP = O-phospho-L-seryl-[protein] + ADP + H(+)</text>
        <dbReference type="Rhea" id="RHEA:17989"/>
        <dbReference type="Rhea" id="RHEA-COMP:9863"/>
        <dbReference type="Rhea" id="RHEA-COMP:11604"/>
        <dbReference type="ChEBI" id="CHEBI:15378"/>
        <dbReference type="ChEBI" id="CHEBI:29999"/>
        <dbReference type="ChEBI" id="CHEBI:30616"/>
        <dbReference type="ChEBI" id="CHEBI:83421"/>
        <dbReference type="ChEBI" id="CHEBI:456216"/>
        <dbReference type="EC" id="2.7.11.1"/>
    </reaction>
</comment>
<keyword evidence="2 11" id="KW-0808">Transferase</keyword>
<keyword evidence="13" id="KW-0472">Membrane</keyword>
<gene>
    <name evidence="18" type="ORF">QVD17_23420</name>
</gene>
<evidence type="ECO:0000256" key="8">
    <source>
        <dbReference type="ARBA" id="ARBA00023180"/>
    </source>
</evidence>
<protein>
    <recommendedName>
        <fullName evidence="11">Receptor-like serine/threonine-protein kinase</fullName>
        <ecNumber evidence="11">2.7.11.1</ecNumber>
    </recommendedName>
</protein>
<dbReference type="SUPFAM" id="SSF51110">
    <property type="entry name" value="alpha-D-mannose-specific plant lectins"/>
    <property type="match status" value="1"/>
</dbReference>
<dbReference type="Pfam" id="PF00954">
    <property type="entry name" value="S_locus_glycop"/>
    <property type="match status" value="1"/>
</dbReference>
<dbReference type="Pfam" id="PF08276">
    <property type="entry name" value="PAN_2"/>
    <property type="match status" value="1"/>
</dbReference>
<dbReference type="SMART" id="SM00473">
    <property type="entry name" value="PAN_AP"/>
    <property type="match status" value="1"/>
</dbReference>
<dbReference type="InterPro" id="IPR036426">
    <property type="entry name" value="Bulb-type_lectin_dom_sf"/>
</dbReference>
<dbReference type="EMBL" id="JAUHHV010000006">
    <property type="protein sequence ID" value="KAK1421235.1"/>
    <property type="molecule type" value="Genomic_DNA"/>
</dbReference>
<dbReference type="GO" id="GO:0005524">
    <property type="term" value="F:ATP binding"/>
    <property type="evidence" value="ECO:0007669"/>
    <property type="project" value="UniProtKB-UniRule"/>
</dbReference>
<keyword evidence="1 11" id="KW-0723">Serine/threonine-protein kinase</keyword>
<dbReference type="InterPro" id="IPR001245">
    <property type="entry name" value="Ser-Thr/Tyr_kinase_cat_dom"/>
</dbReference>
<keyword evidence="7" id="KW-1015">Disulfide bond</keyword>
<dbReference type="FunFam" id="3.30.200.20:FF:000195">
    <property type="entry name" value="G-type lectin S-receptor-like serine/threonine-protein kinase"/>
    <property type="match status" value="1"/>
</dbReference>
<dbReference type="InterPro" id="IPR008271">
    <property type="entry name" value="Ser/Thr_kinase_AS"/>
</dbReference>
<evidence type="ECO:0000313" key="19">
    <source>
        <dbReference type="Proteomes" id="UP001229421"/>
    </source>
</evidence>
<comment type="catalytic activity">
    <reaction evidence="9 11">
        <text>L-threonyl-[protein] + ATP = O-phospho-L-threonyl-[protein] + ADP + H(+)</text>
        <dbReference type="Rhea" id="RHEA:46608"/>
        <dbReference type="Rhea" id="RHEA-COMP:11060"/>
        <dbReference type="Rhea" id="RHEA-COMP:11605"/>
        <dbReference type="ChEBI" id="CHEBI:15378"/>
        <dbReference type="ChEBI" id="CHEBI:30013"/>
        <dbReference type="ChEBI" id="CHEBI:30616"/>
        <dbReference type="ChEBI" id="CHEBI:61977"/>
        <dbReference type="ChEBI" id="CHEBI:456216"/>
        <dbReference type="EC" id="2.7.11.1"/>
    </reaction>
</comment>
<dbReference type="GO" id="GO:0048544">
    <property type="term" value="P:recognition of pollen"/>
    <property type="evidence" value="ECO:0007669"/>
    <property type="project" value="InterPro"/>
</dbReference>
<keyword evidence="5 11" id="KW-0418">Kinase</keyword>
<dbReference type="SMART" id="SM00220">
    <property type="entry name" value="S_TKc"/>
    <property type="match status" value="1"/>
</dbReference>
<evidence type="ECO:0000256" key="10">
    <source>
        <dbReference type="ARBA" id="ARBA00048679"/>
    </source>
</evidence>
<dbReference type="AlphaFoldDB" id="A0AAD8KE34"/>
<feature type="domain" description="Bulb-type lectin" evidence="16">
    <location>
        <begin position="24"/>
        <end position="149"/>
    </location>
</feature>
<dbReference type="InterPro" id="IPR024171">
    <property type="entry name" value="SRK-like_kinase"/>
</dbReference>
<evidence type="ECO:0000313" key="18">
    <source>
        <dbReference type="EMBL" id="KAK1421235.1"/>
    </source>
</evidence>